<proteinExistence type="predicted"/>
<evidence type="ECO:0000313" key="1">
    <source>
        <dbReference type="EMBL" id="PIS21231.1"/>
    </source>
</evidence>
<dbReference type="Proteomes" id="UP000231098">
    <property type="component" value="Unassembled WGS sequence"/>
</dbReference>
<protein>
    <submittedName>
        <fullName evidence="1">Uncharacterized protein</fullName>
    </submittedName>
</protein>
<sequence>MKTMKTMKRMLIVVVLLAAILLAIVPMGVAGEGVVPADVAECIPQPPMGVVWGRADGLPLGTVVEAYVIRSGKDRINPPVKVSEGGVVFNWGQTWQGEDFSQVYTLDLMAAWCGKPGMRPSAVNVMEIRANGALYGYVTWTGLAGLFRLDLIQPVLSMRVVPKRFVLPPVSK</sequence>
<evidence type="ECO:0000313" key="2">
    <source>
        <dbReference type="Proteomes" id="UP000231098"/>
    </source>
</evidence>
<comment type="caution">
    <text evidence="1">The sequence shown here is derived from an EMBL/GenBank/DDBJ whole genome shotgun (WGS) entry which is preliminary data.</text>
</comment>
<name>A0A2H0X8R2_UNCKA</name>
<gene>
    <name evidence="1" type="ORF">COT51_03820</name>
</gene>
<reference evidence="2" key="1">
    <citation type="submission" date="2017-09" db="EMBL/GenBank/DDBJ databases">
        <title>Depth-based differentiation of microbial function through sediment-hosted aquifers and enrichment of novel symbionts in the deep terrestrial subsurface.</title>
        <authorList>
            <person name="Probst A.J."/>
            <person name="Ladd B."/>
            <person name="Jarett J.K."/>
            <person name="Geller-Mcgrath D.E."/>
            <person name="Sieber C.M.K."/>
            <person name="Emerson J.B."/>
            <person name="Anantharaman K."/>
            <person name="Thomas B.C."/>
            <person name="Malmstrom R."/>
            <person name="Stieglmeier M."/>
            <person name="Klingl A."/>
            <person name="Woyke T."/>
            <person name="Ryan C.M."/>
            <person name="Banfield J.F."/>
        </authorList>
    </citation>
    <scope>NUCLEOTIDE SEQUENCE [LARGE SCALE GENOMIC DNA]</scope>
</reference>
<dbReference type="EMBL" id="PEYV01000062">
    <property type="protein sequence ID" value="PIS21231.1"/>
    <property type="molecule type" value="Genomic_DNA"/>
</dbReference>
<dbReference type="AlphaFoldDB" id="A0A2H0X8R2"/>
<organism evidence="1 2">
    <name type="scientific">candidate division WWE3 bacterium CG08_land_8_20_14_0_20_41_15</name>
    <dbReference type="NCBI Taxonomy" id="1975086"/>
    <lineage>
        <taxon>Bacteria</taxon>
        <taxon>Katanobacteria</taxon>
    </lineage>
</organism>
<accession>A0A2H0X8R2</accession>